<dbReference type="SUPFAM" id="SSF55961">
    <property type="entry name" value="Bet v1-like"/>
    <property type="match status" value="1"/>
</dbReference>
<proteinExistence type="predicted"/>
<organism evidence="1 2">
    <name type="scientific">Nesterenkonia xinjiangensis</name>
    <dbReference type="NCBI Taxonomy" id="225327"/>
    <lineage>
        <taxon>Bacteria</taxon>
        <taxon>Bacillati</taxon>
        <taxon>Actinomycetota</taxon>
        <taxon>Actinomycetes</taxon>
        <taxon>Micrococcales</taxon>
        <taxon>Micrococcaceae</taxon>
        <taxon>Nesterenkonia</taxon>
    </lineage>
</organism>
<dbReference type="AlphaFoldDB" id="A0A7Z0K8L8"/>
<dbReference type="Proteomes" id="UP000535437">
    <property type="component" value="Unassembled WGS sequence"/>
</dbReference>
<dbReference type="EMBL" id="JACCFY010000001">
    <property type="protein sequence ID" value="NYJ77779.1"/>
    <property type="molecule type" value="Genomic_DNA"/>
</dbReference>
<evidence type="ECO:0000313" key="1">
    <source>
        <dbReference type="EMBL" id="NYJ77779.1"/>
    </source>
</evidence>
<keyword evidence="2" id="KW-1185">Reference proteome</keyword>
<gene>
    <name evidence="1" type="ORF">HNR09_001190</name>
</gene>
<evidence type="ECO:0000313" key="2">
    <source>
        <dbReference type="Proteomes" id="UP000535437"/>
    </source>
</evidence>
<comment type="caution">
    <text evidence="1">The sequence shown here is derived from an EMBL/GenBank/DDBJ whole genome shotgun (WGS) entry which is preliminary data.</text>
</comment>
<accession>A0A7Z0K8L8</accession>
<dbReference type="RefSeq" id="WP_179541216.1">
    <property type="nucleotide sequence ID" value="NZ_BAAALL010000002.1"/>
</dbReference>
<evidence type="ECO:0008006" key="3">
    <source>
        <dbReference type="Google" id="ProtNLM"/>
    </source>
</evidence>
<dbReference type="Gene3D" id="3.30.530.20">
    <property type="match status" value="1"/>
</dbReference>
<reference evidence="1 2" key="1">
    <citation type="submission" date="2020-07" db="EMBL/GenBank/DDBJ databases">
        <title>Sequencing the genomes of 1000 actinobacteria strains.</title>
        <authorList>
            <person name="Klenk H.-P."/>
        </authorList>
    </citation>
    <scope>NUCLEOTIDE SEQUENCE [LARGE SCALE GENOMIC DNA]</scope>
    <source>
        <strain evidence="1 2">DSM 15475</strain>
    </source>
</reference>
<dbReference type="Pfam" id="PF10604">
    <property type="entry name" value="Polyketide_cyc2"/>
    <property type="match status" value="1"/>
</dbReference>
<dbReference type="InterPro" id="IPR019587">
    <property type="entry name" value="Polyketide_cyclase/dehydratase"/>
</dbReference>
<protein>
    <recommendedName>
        <fullName evidence="3">Polyketide cyclase / dehydrase and lipid transport</fullName>
    </recommendedName>
</protein>
<sequence>MSQTPEPVDRGTHVIARRIRVEASAEELYTIIANPHRHHELDGSGTVRTSAIGPRELRLGDRFRVDMRKYSIPYALTMVTTAAEPHRVVEWRHPGGHRWRWELQPEDAATVVTESYDYTGQPAPMRRLLELVGAHRDNGKGIAASLQRVHDRFART</sequence>
<name>A0A7Z0K8L8_9MICC</name>
<dbReference type="InterPro" id="IPR023393">
    <property type="entry name" value="START-like_dom_sf"/>
</dbReference>